<dbReference type="Pfam" id="PF02518">
    <property type="entry name" value="HATPase_c"/>
    <property type="match status" value="1"/>
</dbReference>
<feature type="transmembrane region" description="Helical" evidence="8">
    <location>
        <begin position="112"/>
        <end position="129"/>
    </location>
</feature>
<dbReference type="PRINTS" id="PR00344">
    <property type="entry name" value="BCTRLSENSOR"/>
</dbReference>
<keyword evidence="11" id="KW-1185">Reference proteome</keyword>
<dbReference type="InterPro" id="IPR036890">
    <property type="entry name" value="HATPase_C_sf"/>
</dbReference>
<dbReference type="Gene3D" id="3.30.565.10">
    <property type="entry name" value="Histidine kinase-like ATPase, C-terminal domain"/>
    <property type="match status" value="1"/>
</dbReference>
<dbReference type="PANTHER" id="PTHR45569">
    <property type="entry name" value="SENSOR PROTEIN KDPD"/>
    <property type="match status" value="1"/>
</dbReference>
<dbReference type="EMBL" id="QMFB01000008">
    <property type="protein sequence ID" value="RAV20376.1"/>
    <property type="molecule type" value="Genomic_DNA"/>
</dbReference>
<dbReference type="InterPro" id="IPR052023">
    <property type="entry name" value="Histidine_kinase_KdpD"/>
</dbReference>
<evidence type="ECO:0000256" key="3">
    <source>
        <dbReference type="ARBA" id="ARBA00022679"/>
    </source>
</evidence>
<evidence type="ECO:0000256" key="1">
    <source>
        <dbReference type="ARBA" id="ARBA00000085"/>
    </source>
</evidence>
<dbReference type="SUPFAM" id="SSF55874">
    <property type="entry name" value="ATPase domain of HSP90 chaperone/DNA topoisomerase II/histidine kinase"/>
    <property type="match status" value="1"/>
</dbReference>
<evidence type="ECO:0000256" key="6">
    <source>
        <dbReference type="ARBA" id="ARBA00022840"/>
    </source>
</evidence>
<keyword evidence="3" id="KW-0808">Transferase</keyword>
<dbReference type="GO" id="GO:0005886">
    <property type="term" value="C:plasma membrane"/>
    <property type="evidence" value="ECO:0007669"/>
    <property type="project" value="TreeGrafter"/>
</dbReference>
<feature type="transmembrane region" description="Helical" evidence="8">
    <location>
        <begin position="26"/>
        <end position="46"/>
    </location>
</feature>
<evidence type="ECO:0000256" key="2">
    <source>
        <dbReference type="ARBA" id="ARBA00012438"/>
    </source>
</evidence>
<evidence type="ECO:0000256" key="7">
    <source>
        <dbReference type="ARBA" id="ARBA00023012"/>
    </source>
</evidence>
<keyword evidence="7" id="KW-0902">Two-component regulatory system</keyword>
<feature type="transmembrane region" description="Helical" evidence="8">
    <location>
        <begin position="195"/>
        <end position="217"/>
    </location>
</feature>
<feature type="transmembrane region" description="Helical" evidence="8">
    <location>
        <begin position="165"/>
        <end position="183"/>
    </location>
</feature>
<dbReference type="OrthoDB" id="9121833at2"/>
<dbReference type="PANTHER" id="PTHR45569:SF1">
    <property type="entry name" value="SENSOR PROTEIN KDPD"/>
    <property type="match status" value="1"/>
</dbReference>
<keyword evidence="8" id="KW-0812">Transmembrane</keyword>
<evidence type="ECO:0000259" key="9">
    <source>
        <dbReference type="PROSITE" id="PS50109"/>
    </source>
</evidence>
<feature type="transmembrane region" description="Helical" evidence="8">
    <location>
        <begin position="237"/>
        <end position="263"/>
    </location>
</feature>
<comment type="catalytic activity">
    <reaction evidence="1">
        <text>ATP + protein L-histidine = ADP + protein N-phospho-L-histidine.</text>
        <dbReference type="EC" id="2.7.13.3"/>
    </reaction>
</comment>
<evidence type="ECO:0000256" key="8">
    <source>
        <dbReference type="SAM" id="Phobius"/>
    </source>
</evidence>
<keyword evidence="5" id="KW-0418">Kinase</keyword>
<evidence type="ECO:0000313" key="10">
    <source>
        <dbReference type="EMBL" id="RAV20376.1"/>
    </source>
</evidence>
<dbReference type="AlphaFoldDB" id="A0A329MM39"/>
<dbReference type="InterPro" id="IPR005467">
    <property type="entry name" value="His_kinase_dom"/>
</dbReference>
<evidence type="ECO:0000313" key="11">
    <source>
        <dbReference type="Proteomes" id="UP000250369"/>
    </source>
</evidence>
<reference evidence="10 11" key="1">
    <citation type="journal article" date="2009" name="Int. J. Syst. Evol. Microbiol.">
        <title>Paenibacillus contaminans sp. nov., isolated from a contaminated laboratory plate.</title>
        <authorList>
            <person name="Chou J.H."/>
            <person name="Lee J.H."/>
            <person name="Lin M.C."/>
            <person name="Chang P.S."/>
            <person name="Arun A.B."/>
            <person name="Young C.C."/>
            <person name="Chen W.M."/>
        </authorList>
    </citation>
    <scope>NUCLEOTIDE SEQUENCE [LARGE SCALE GENOMIC DNA]</scope>
    <source>
        <strain evidence="10 11">CKOBP-6</strain>
    </source>
</reference>
<evidence type="ECO:0000256" key="4">
    <source>
        <dbReference type="ARBA" id="ARBA00022741"/>
    </source>
</evidence>
<dbReference type="RefSeq" id="WP_113031772.1">
    <property type="nucleotide sequence ID" value="NZ_QMFB01000008.1"/>
</dbReference>
<proteinExistence type="predicted"/>
<dbReference type="GO" id="GO:0000155">
    <property type="term" value="F:phosphorelay sensor kinase activity"/>
    <property type="evidence" value="ECO:0007669"/>
    <property type="project" value="TreeGrafter"/>
</dbReference>
<name>A0A329MM39_9BACL</name>
<feature type="domain" description="Histidine kinase" evidence="9">
    <location>
        <begin position="292"/>
        <end position="501"/>
    </location>
</feature>
<dbReference type="SMART" id="SM00387">
    <property type="entry name" value="HATPase_c"/>
    <property type="match status" value="1"/>
</dbReference>
<dbReference type="EC" id="2.7.13.3" evidence="2"/>
<keyword evidence="4" id="KW-0547">Nucleotide-binding</keyword>
<keyword evidence="6" id="KW-0067">ATP-binding</keyword>
<keyword evidence="8" id="KW-0472">Membrane</keyword>
<feature type="transmembrane region" description="Helical" evidence="8">
    <location>
        <begin position="79"/>
        <end position="100"/>
    </location>
</feature>
<protein>
    <recommendedName>
        <fullName evidence="2">histidine kinase</fullName>
        <ecNumber evidence="2">2.7.13.3</ecNumber>
    </recommendedName>
</protein>
<keyword evidence="8" id="KW-1133">Transmembrane helix</keyword>
<dbReference type="Proteomes" id="UP000250369">
    <property type="component" value="Unassembled WGS sequence"/>
</dbReference>
<organism evidence="10 11">
    <name type="scientific">Paenibacillus contaminans</name>
    <dbReference type="NCBI Taxonomy" id="450362"/>
    <lineage>
        <taxon>Bacteria</taxon>
        <taxon>Bacillati</taxon>
        <taxon>Bacillota</taxon>
        <taxon>Bacilli</taxon>
        <taxon>Bacillales</taxon>
        <taxon>Paenibacillaceae</taxon>
        <taxon>Paenibacillus</taxon>
    </lineage>
</organism>
<dbReference type="InterPro" id="IPR004358">
    <property type="entry name" value="Sig_transdc_His_kin-like_C"/>
</dbReference>
<comment type="caution">
    <text evidence="10">The sequence shown here is derived from an EMBL/GenBank/DDBJ whole genome shotgun (WGS) entry which is preliminary data.</text>
</comment>
<dbReference type="InterPro" id="IPR003594">
    <property type="entry name" value="HATPase_dom"/>
</dbReference>
<evidence type="ECO:0000256" key="5">
    <source>
        <dbReference type="ARBA" id="ARBA00022777"/>
    </source>
</evidence>
<sequence>MIFLTVLFLIFSVFFTYKHLTSVSTRFLYGIMLGWVLSFVSFILYLSKFNYYYTVISRFFDFSPGTWNHLVLVNFNPDVLIRMLNGGVILFQFSFLCYAVSFVRRSKKGKALYVYALIGLISAIQLLYYDPGFNLLLQDRFGGTAAAGRDLFQTVTKTLDAGFHFAKYGYMLLAFVLLLNDYFNTPKIKFLKNYALFNILTLIPVAAIHALTFSWAPKTLVKATVVPGYHNYLQPQIGTYTGVFNVFPYVAFAALAFMIAIIVKYSSIETYHRNRDVQISKSIDTASLGVKAFTHALKNHLLAIRSEAEFLKDKHTNDAETVYSLELMLDSCAKSFESIDYAAHKLKTIELNLQQTALDVPVRKAVTRIQASKRRQTQINVRLTGDSPVVYMDESHMSETVFNIVENALEALGDRSDGVIDIEIGEQNGWGVISIRDNGPGVPAEHLDSIFSPFFTTKSSLTNWGIGLSYCHKIVAAHDGDITAESEPQKGTLFKIVLPTI</sequence>
<accession>A0A329MM39</accession>
<dbReference type="GO" id="GO:0005524">
    <property type="term" value="F:ATP binding"/>
    <property type="evidence" value="ECO:0007669"/>
    <property type="project" value="UniProtKB-KW"/>
</dbReference>
<dbReference type="PROSITE" id="PS50109">
    <property type="entry name" value="HIS_KIN"/>
    <property type="match status" value="1"/>
</dbReference>
<gene>
    <name evidence="10" type="ORF">DQG23_15525</name>
</gene>